<evidence type="ECO:0000256" key="1">
    <source>
        <dbReference type="SAM" id="SignalP"/>
    </source>
</evidence>
<dbReference type="AlphaFoldDB" id="A0A399S4V8"/>
<keyword evidence="4" id="KW-1185">Reference proteome</keyword>
<dbReference type="InterPro" id="IPR049279">
    <property type="entry name" value="DUF3108-like"/>
</dbReference>
<accession>A0A399S4V8</accession>
<dbReference type="Gene3D" id="2.40.360.20">
    <property type="match status" value="1"/>
</dbReference>
<dbReference type="EMBL" id="QWGE01000003">
    <property type="protein sequence ID" value="RIJ37784.1"/>
    <property type="molecule type" value="Genomic_DNA"/>
</dbReference>
<sequence>MRQIFISLMLGCLLMVAACVSSLAQAHCADYELLRENASYEMTSFDRKDRQTGSVVYKLDDLSRSGGKVEAKIHTQVFDEKGKMVTEGDFAIGCDDGTIWMDMRSMMNQQSMEGFNSMEMTMEGDRMVYPNNLKVGQKLADGTMTLKMTDKGSMQNAMTMVMNISNRTVEAKENVQVPAGNYSSYKIRQQTEMQNQAMGIKMPGMRMETVEYYVPKVGVVRSETYRNGKLQSYTVLSKIN</sequence>
<dbReference type="PROSITE" id="PS51257">
    <property type="entry name" value="PROKAR_LIPOPROTEIN"/>
    <property type="match status" value="1"/>
</dbReference>
<evidence type="ECO:0000313" key="3">
    <source>
        <dbReference type="EMBL" id="RIJ37784.1"/>
    </source>
</evidence>
<feature type="signal peptide" evidence="1">
    <location>
        <begin position="1"/>
        <end position="26"/>
    </location>
</feature>
<name>A0A399S4V8_9BACT</name>
<protein>
    <recommendedName>
        <fullName evidence="2">DUF3108 domain-containing protein</fullName>
    </recommendedName>
</protein>
<reference evidence="4" key="1">
    <citation type="submission" date="2018-08" db="EMBL/GenBank/DDBJ databases">
        <title>Mucilaginibacter sp. MYSH2.</title>
        <authorList>
            <person name="Seo T."/>
        </authorList>
    </citation>
    <scope>NUCLEOTIDE SEQUENCE [LARGE SCALE GENOMIC DNA]</scope>
    <source>
        <strain evidence="4">KIRAN</strain>
    </source>
</reference>
<feature type="domain" description="DUF3108" evidence="2">
    <location>
        <begin position="39"/>
        <end position="236"/>
    </location>
</feature>
<dbReference type="Proteomes" id="UP000266005">
    <property type="component" value="Unassembled WGS sequence"/>
</dbReference>
<evidence type="ECO:0000259" key="2">
    <source>
        <dbReference type="Pfam" id="PF21347"/>
    </source>
</evidence>
<organism evidence="3 4">
    <name type="scientific">Pontibacter oryzae</name>
    <dbReference type="NCBI Taxonomy" id="2304593"/>
    <lineage>
        <taxon>Bacteria</taxon>
        <taxon>Pseudomonadati</taxon>
        <taxon>Bacteroidota</taxon>
        <taxon>Cytophagia</taxon>
        <taxon>Cytophagales</taxon>
        <taxon>Hymenobacteraceae</taxon>
        <taxon>Pontibacter</taxon>
    </lineage>
</organism>
<proteinExistence type="predicted"/>
<comment type="caution">
    <text evidence="3">The sequence shown here is derived from an EMBL/GenBank/DDBJ whole genome shotgun (WGS) entry which is preliminary data.</text>
</comment>
<feature type="chain" id="PRO_5017277937" description="DUF3108 domain-containing protein" evidence="1">
    <location>
        <begin position="27"/>
        <end position="240"/>
    </location>
</feature>
<dbReference type="RefSeq" id="WP_119432441.1">
    <property type="nucleotide sequence ID" value="NZ_QWGE01000003.1"/>
</dbReference>
<dbReference type="OrthoDB" id="665223at2"/>
<evidence type="ECO:0000313" key="4">
    <source>
        <dbReference type="Proteomes" id="UP000266005"/>
    </source>
</evidence>
<keyword evidence="1" id="KW-0732">Signal</keyword>
<gene>
    <name evidence="3" type="ORF">D1627_11875</name>
</gene>
<dbReference type="Pfam" id="PF21347">
    <property type="entry name" value="DUF3108_like"/>
    <property type="match status" value="1"/>
</dbReference>